<dbReference type="InterPro" id="IPR000477">
    <property type="entry name" value="RT_dom"/>
</dbReference>
<name>A0ABN9RUH6_9DINO</name>
<dbReference type="SUPFAM" id="SSF56672">
    <property type="entry name" value="DNA/RNA polymerases"/>
    <property type="match status" value="1"/>
</dbReference>
<dbReference type="InterPro" id="IPR000626">
    <property type="entry name" value="Ubiquitin-like_dom"/>
</dbReference>
<feature type="compositionally biased region" description="Low complexity" evidence="1">
    <location>
        <begin position="965"/>
        <end position="980"/>
    </location>
</feature>
<feature type="region of interest" description="Disordered" evidence="1">
    <location>
        <begin position="780"/>
        <end position="902"/>
    </location>
</feature>
<dbReference type="PROSITE" id="PS50053">
    <property type="entry name" value="UBIQUITIN_2"/>
    <property type="match status" value="1"/>
</dbReference>
<feature type="compositionally biased region" description="Low complexity" evidence="1">
    <location>
        <begin position="880"/>
        <end position="902"/>
    </location>
</feature>
<feature type="region of interest" description="Disordered" evidence="1">
    <location>
        <begin position="1491"/>
        <end position="1531"/>
    </location>
</feature>
<evidence type="ECO:0000259" key="2">
    <source>
        <dbReference type="PROSITE" id="PS50053"/>
    </source>
</evidence>
<protein>
    <submittedName>
        <fullName evidence="4">Uncharacterized protein</fullName>
    </submittedName>
</protein>
<evidence type="ECO:0000259" key="3">
    <source>
        <dbReference type="PROSITE" id="PS50878"/>
    </source>
</evidence>
<dbReference type="InterPro" id="IPR019954">
    <property type="entry name" value="Ubiquitin_CS"/>
</dbReference>
<dbReference type="InterPro" id="IPR005135">
    <property type="entry name" value="Endo/exonuclease/phosphatase"/>
</dbReference>
<dbReference type="Pfam" id="PF03372">
    <property type="entry name" value="Exo_endo_phos"/>
    <property type="match status" value="1"/>
</dbReference>
<dbReference type="PROSITE" id="PS50878">
    <property type="entry name" value="RT_POL"/>
    <property type="match status" value="1"/>
</dbReference>
<feature type="domain" description="Ubiquitin-like" evidence="2">
    <location>
        <begin position="104"/>
        <end position="176"/>
    </location>
</feature>
<feature type="compositionally biased region" description="Polar residues" evidence="1">
    <location>
        <begin position="815"/>
        <end position="825"/>
    </location>
</feature>
<dbReference type="Gene3D" id="3.10.20.90">
    <property type="entry name" value="Phosphatidylinositol 3-kinase Catalytic Subunit, Chain A, domain 1"/>
    <property type="match status" value="1"/>
</dbReference>
<dbReference type="InterPro" id="IPR036691">
    <property type="entry name" value="Endo/exonu/phosph_ase_sf"/>
</dbReference>
<dbReference type="InterPro" id="IPR029071">
    <property type="entry name" value="Ubiquitin-like_domsf"/>
</dbReference>
<dbReference type="PANTHER" id="PTHR19446">
    <property type="entry name" value="REVERSE TRANSCRIPTASES"/>
    <property type="match status" value="1"/>
</dbReference>
<dbReference type="PROSITE" id="PS00299">
    <property type="entry name" value="UBIQUITIN_1"/>
    <property type="match status" value="1"/>
</dbReference>
<dbReference type="EMBL" id="CAUYUJ010008136">
    <property type="protein sequence ID" value="CAK0822989.1"/>
    <property type="molecule type" value="Genomic_DNA"/>
</dbReference>
<feature type="compositionally biased region" description="Low complexity" evidence="1">
    <location>
        <begin position="783"/>
        <end position="801"/>
    </location>
</feature>
<reference evidence="4" key="1">
    <citation type="submission" date="2023-10" db="EMBL/GenBank/DDBJ databases">
        <authorList>
            <person name="Chen Y."/>
            <person name="Shah S."/>
            <person name="Dougan E. K."/>
            <person name="Thang M."/>
            <person name="Chan C."/>
        </authorList>
    </citation>
    <scope>NUCLEOTIDE SEQUENCE [LARGE SCALE GENOMIC DNA]</scope>
</reference>
<dbReference type="SUPFAM" id="SSF54236">
    <property type="entry name" value="Ubiquitin-like"/>
    <property type="match status" value="1"/>
</dbReference>
<dbReference type="InterPro" id="IPR019956">
    <property type="entry name" value="Ubiquitin_dom"/>
</dbReference>
<feature type="compositionally biased region" description="Low complexity" evidence="1">
    <location>
        <begin position="933"/>
        <end position="956"/>
    </location>
</feature>
<gene>
    <name evidence="4" type="ORF">PCOR1329_LOCUS23866</name>
</gene>
<feature type="compositionally biased region" description="Low complexity" evidence="1">
    <location>
        <begin position="917"/>
        <end position="926"/>
    </location>
</feature>
<dbReference type="SMART" id="SM00213">
    <property type="entry name" value="UBQ"/>
    <property type="match status" value="1"/>
</dbReference>
<organism evidence="4 5">
    <name type="scientific">Prorocentrum cordatum</name>
    <dbReference type="NCBI Taxonomy" id="2364126"/>
    <lineage>
        <taxon>Eukaryota</taxon>
        <taxon>Sar</taxon>
        <taxon>Alveolata</taxon>
        <taxon>Dinophyceae</taxon>
        <taxon>Prorocentrales</taxon>
        <taxon>Prorocentraceae</taxon>
        <taxon>Prorocentrum</taxon>
    </lineage>
</organism>
<dbReference type="Gene3D" id="3.60.10.10">
    <property type="entry name" value="Endonuclease/exonuclease/phosphatase"/>
    <property type="match status" value="1"/>
</dbReference>
<feature type="compositionally biased region" description="Low complexity" evidence="1">
    <location>
        <begin position="848"/>
        <end position="859"/>
    </location>
</feature>
<keyword evidence="5" id="KW-1185">Reference proteome</keyword>
<dbReference type="Proteomes" id="UP001189429">
    <property type="component" value="Unassembled WGS sequence"/>
</dbReference>
<evidence type="ECO:0000313" key="4">
    <source>
        <dbReference type="EMBL" id="CAK0822989.1"/>
    </source>
</evidence>
<evidence type="ECO:0000313" key="5">
    <source>
        <dbReference type="Proteomes" id="UP001189429"/>
    </source>
</evidence>
<dbReference type="PRINTS" id="PR00348">
    <property type="entry name" value="UBIQUITIN"/>
</dbReference>
<proteinExistence type="predicted"/>
<feature type="compositionally biased region" description="Low complexity" evidence="1">
    <location>
        <begin position="826"/>
        <end position="838"/>
    </location>
</feature>
<dbReference type="SUPFAM" id="SSF56219">
    <property type="entry name" value="DNase I-like"/>
    <property type="match status" value="1"/>
</dbReference>
<evidence type="ECO:0000256" key="1">
    <source>
        <dbReference type="SAM" id="MobiDB-lite"/>
    </source>
</evidence>
<feature type="region of interest" description="Disordered" evidence="1">
    <location>
        <begin position="917"/>
        <end position="980"/>
    </location>
</feature>
<dbReference type="Pfam" id="PF00240">
    <property type="entry name" value="ubiquitin"/>
    <property type="match status" value="1"/>
</dbReference>
<dbReference type="InterPro" id="IPR043502">
    <property type="entry name" value="DNA/RNA_pol_sf"/>
</dbReference>
<feature type="domain" description="Reverse transcriptase" evidence="3">
    <location>
        <begin position="1595"/>
        <end position="1872"/>
    </location>
</feature>
<accession>A0ABN9RUH6</accession>
<dbReference type="CDD" id="cd01650">
    <property type="entry name" value="RT_nLTR_like"/>
    <property type="match status" value="1"/>
</dbReference>
<comment type="caution">
    <text evidence="4">The sequence shown here is derived from an EMBL/GenBank/DDBJ whole genome shotgun (WGS) entry which is preliminary data.</text>
</comment>
<feature type="compositionally biased region" description="Polar residues" evidence="1">
    <location>
        <begin position="869"/>
        <end position="879"/>
    </location>
</feature>
<sequence>MCFKLLQSPSNWLAHSVLVMYWLLASTGMDIADTAGLRRTLEAAWKKMNRQKDVKGLVYALAVSVYDHIDEQCAVFIYNGSCVDIAAYIMIMATTPTASSRGCMQILVKTPTGKTITIDVVDTDTIDGVKKMIQDKEGVAPARQRLIYAGKQPRDSQKLRDYNVQMHATLHLLLEKEILDNSDIIAAARSVAPHLPETNLTGLIAAQDYTRVAELKSFLEAMGFAFGSPSPFGILGFSELDGPEVDETRLHGRRAWAEKFIQHWATPTTQTACDQVFGSISIACETCLLELKDVQRKRKLIKVLAKKTDHWRELSPAGLACIMGFRPHGAETSPTVAAQLSNIFKQDFSTHANLASIGDSRALYSQLNSDVGTITHALSQLIRSLITWAPEPPSQAIKVAGAFRELHAVGKGPPTLTLMLSIDAYPGCSTAQHITDLWQHPLLGPRWTELVTETVFLTPPMLMIVAGRNTPLHVRKGLAMITLGHATVHPSPRLWVWSDAIFQHRTHQCIWIDVPHEYRWQVYGHIENLRLPGWHATDRPRPSLGSRADEPWANLKLHFDERIGGALMQEVVVSWLTKALKGYRATSRSHADWSEQMTQLWHSDPTRAALTLQLRDSDPARSKKIAEVQATKEQLSASRARKGHREVEVDTSRPETLRVTLDLPVPVEAQLDMWLADFMRHVCTRSHVNLARQTTQDGMELGTWQVINNFEGGWTGKVLIQCTSKEELYRVHHAVHNRGINIQGHATSVNVHSNYVDLGNYLRSQGGSFYASRSTTIHSSMRSSNAAPTTTGAAGSAGSSPRVDSDATFNAKRGINTTRDANSPNSGGTIVSTTGTSSEPRGSGINDSSSSTGTTMSTTAEIGELPYNGASSSSSITVPNNRRTNYTDNSNTNSTSATPPTTGGAVGYCGRCSAATSSSTDFASPTRSSTRASNSHTSTTGNSSSNGSSFPGTSSSDSDHTADPSAVTDNSSCSSSTSSDITATGTTVFITKDSDELTAKAAGVSCRATVSSTRPYTGNYKGCSWNCEALMATKVSRQTANCNQVSKLMASHDFGIFVEAHGTKGKEDAFSLPPGCAAYWSHLSARRAGVGIVLRRSFLNKFAQVRDGDFLEPEPGRVARLRLRGPHGNVDIWAIYLTTGEGPANDRLARDRSHSIIKQSLASPRDALSVLAGDWNYVPYPQDRWTYTNYTRMDTYFSSIATSRIDRVYTNHHPSEQLDHKFGCSVLSRVPGLSSHAPLSFFRERPTCDMAAEAADSTNDGPGSTGTRKQRRIAIGTINHPDWARRVAAELACISTDPRDYDNPVRKLVLVKRAMHTVSENMSKEGLYATALTNDDKLSCTLSFTRAAQAVNVDKMYCKYLEYPHIASFVDPKNPNACFTTGFQTLLDHAVSLARQSITDELRDVRQRQDEGDHDYKTTIRKSNILSRLKRIMPGSCTAVGAVETATGEYATGPAAIAKELSSHWATTFRQQPINQHLLQEWLRSIPSFTTQPRASEAGNGHGAPRPDAQYQRTNGPHRRARPQRAPLPSHERHWRIRRKDVENAIRHSGNSAPGPDGVPFRAWRALGPLGVSILFNVAQCFEQPQGRDDLPGAYFDETRGEPHNYNESILVCLAKKSSSTTPEGIKAYASANTRPLNIVNADNRIVASAARNRWEEHLAKWIPPRQRGFLPRRSILANLFDVDTSSMITSLEQENGACLLMDFASALPSISQEFIFAVLSSIGIPDKAMNVIHALYADSYCTVRHGASQATGFRLEAGVRQGCPLSPLLYATVAELLLDRIEQECSGTLVRAYADDTALVFTDYWQEAPLLQRMFEGLACISGLRLNLQKSVAIPLGLETLEQFRTLRDQRLLGWASMPVADCGKYLGFIVGLGKGTQSWRDPNKKYIQRCRDWSEHGVGMHFHIIACNTFAVSTLAYIGQLEAVPAETMAMEESALRCPVTKHALERRLNLSPSVYGNIHSFLLCNVNIRTREELTSIALLIYGIYNATNHYRHNAFSHGTDVNHAVAQWMREGAKRHRNAMATLDNSTSSTALGSTTGYHSTTLQHWAGRFHVGSLTFRAANDVARILARVSSECDTSHPLVKELIDRVGKHGDDAQWIEGAS</sequence>
<dbReference type="Pfam" id="PF00078">
    <property type="entry name" value="RVT_1"/>
    <property type="match status" value="1"/>
</dbReference>